<organism evidence="1">
    <name type="scientific">viral metagenome</name>
    <dbReference type="NCBI Taxonomy" id="1070528"/>
    <lineage>
        <taxon>unclassified sequences</taxon>
        <taxon>metagenomes</taxon>
        <taxon>organismal metagenomes</taxon>
    </lineage>
</organism>
<accession>A0A6H1ZM19</accession>
<reference evidence="1" key="1">
    <citation type="submission" date="2020-03" db="EMBL/GenBank/DDBJ databases">
        <title>The deep terrestrial virosphere.</title>
        <authorList>
            <person name="Holmfeldt K."/>
            <person name="Nilsson E."/>
            <person name="Simone D."/>
            <person name="Lopez-Fernandez M."/>
            <person name="Wu X."/>
            <person name="de Brujin I."/>
            <person name="Lundin D."/>
            <person name="Andersson A."/>
            <person name="Bertilsson S."/>
            <person name="Dopson M."/>
        </authorList>
    </citation>
    <scope>NUCLEOTIDE SEQUENCE</scope>
    <source>
        <strain evidence="1">TM448A00980</strain>
    </source>
</reference>
<protein>
    <submittedName>
        <fullName evidence="1">Uncharacterized protein</fullName>
    </submittedName>
</protein>
<name>A0A6H1ZM19_9ZZZZ</name>
<proteinExistence type="predicted"/>
<dbReference type="EMBL" id="MT144088">
    <property type="protein sequence ID" value="QJA48522.1"/>
    <property type="molecule type" value="Genomic_DNA"/>
</dbReference>
<dbReference type="AlphaFoldDB" id="A0A6H1ZM19"/>
<sequence>MNFILKTIGGDRIIITEQEYKNILLAKTDIITLTNGITIRKNVISIIYPESKVDEIETRKQQQTGVLHDGTRVTKYFGEWIVANEMTPDDNGRYQHIKIDPNYLKKEPQQED</sequence>
<gene>
    <name evidence="1" type="ORF">TM448A00980_0015</name>
</gene>
<evidence type="ECO:0000313" key="1">
    <source>
        <dbReference type="EMBL" id="QJA48522.1"/>
    </source>
</evidence>